<sequence length="115" mass="12650">MRLSTILSVVSVLTLLASSCALSAVVDANVGVSGRRRAGYDVVETTCRLHERSGEQGVDAFSQRDSETTLFRAWCTRGFQPKEISARLHNTLGGRDGTLFKKYEAWLKTHFSAKA</sequence>
<evidence type="ECO:0000256" key="1">
    <source>
        <dbReference type="SAM" id="SignalP"/>
    </source>
</evidence>
<evidence type="ECO:0000313" key="3">
    <source>
        <dbReference type="Proteomes" id="UP000002640"/>
    </source>
</evidence>
<keyword evidence="3" id="KW-1185">Reference proteome</keyword>
<gene>
    <name evidence="2" type="ORF">PHYSODRAFT_304003</name>
</gene>
<evidence type="ECO:0008006" key="4">
    <source>
        <dbReference type="Google" id="ProtNLM"/>
    </source>
</evidence>
<keyword evidence="1" id="KW-0732">Signal</keyword>
<dbReference type="PROSITE" id="PS51257">
    <property type="entry name" value="PROKAR_LIPOPROTEIN"/>
    <property type="match status" value="1"/>
</dbReference>
<reference evidence="2 3" key="1">
    <citation type="journal article" date="2006" name="Science">
        <title>Phytophthora genome sequences uncover evolutionary origins and mechanisms of pathogenesis.</title>
        <authorList>
            <person name="Tyler B.M."/>
            <person name="Tripathy S."/>
            <person name="Zhang X."/>
            <person name="Dehal P."/>
            <person name="Jiang R.H."/>
            <person name="Aerts A."/>
            <person name="Arredondo F.D."/>
            <person name="Baxter L."/>
            <person name="Bensasson D."/>
            <person name="Beynon J.L."/>
            <person name="Chapman J."/>
            <person name="Damasceno C.M."/>
            <person name="Dorrance A.E."/>
            <person name="Dou D."/>
            <person name="Dickerman A.W."/>
            <person name="Dubchak I.L."/>
            <person name="Garbelotto M."/>
            <person name="Gijzen M."/>
            <person name="Gordon S.G."/>
            <person name="Govers F."/>
            <person name="Grunwald N.J."/>
            <person name="Huang W."/>
            <person name="Ivors K.L."/>
            <person name="Jones R.W."/>
            <person name="Kamoun S."/>
            <person name="Krampis K."/>
            <person name="Lamour K.H."/>
            <person name="Lee M.K."/>
            <person name="McDonald W.H."/>
            <person name="Medina M."/>
            <person name="Meijer H.J."/>
            <person name="Nordberg E.K."/>
            <person name="Maclean D.J."/>
            <person name="Ospina-Giraldo M.D."/>
            <person name="Morris P.F."/>
            <person name="Phuntumart V."/>
            <person name="Putnam N.H."/>
            <person name="Rash S."/>
            <person name="Rose J.K."/>
            <person name="Sakihama Y."/>
            <person name="Salamov A.A."/>
            <person name="Savidor A."/>
            <person name="Scheuring C.F."/>
            <person name="Smith B.M."/>
            <person name="Sobral B.W."/>
            <person name="Terry A."/>
            <person name="Torto-Alalibo T.A."/>
            <person name="Win J."/>
            <person name="Xu Z."/>
            <person name="Zhang H."/>
            <person name="Grigoriev I.V."/>
            <person name="Rokhsar D.S."/>
            <person name="Boore J.L."/>
        </authorList>
    </citation>
    <scope>NUCLEOTIDE SEQUENCE [LARGE SCALE GENOMIC DNA]</scope>
    <source>
        <strain evidence="2 3">P6497</strain>
    </source>
</reference>
<dbReference type="KEGG" id="psoj:PHYSODRAFT_304003"/>
<organism evidence="2 3">
    <name type="scientific">Phytophthora sojae (strain P6497)</name>
    <name type="common">Soybean stem and root rot agent</name>
    <name type="synonym">Phytophthora megasperma f. sp. glycines</name>
    <dbReference type="NCBI Taxonomy" id="1094619"/>
    <lineage>
        <taxon>Eukaryota</taxon>
        <taxon>Sar</taxon>
        <taxon>Stramenopiles</taxon>
        <taxon>Oomycota</taxon>
        <taxon>Peronosporomycetes</taxon>
        <taxon>Peronosporales</taxon>
        <taxon>Peronosporaceae</taxon>
        <taxon>Phytophthora</taxon>
    </lineage>
</organism>
<dbReference type="AlphaFoldDB" id="G4ZW48"/>
<dbReference type="SMR" id="G4ZW48"/>
<accession>G4ZW48</accession>
<dbReference type="Proteomes" id="UP000002640">
    <property type="component" value="Unassembled WGS sequence"/>
</dbReference>
<feature type="signal peptide" evidence="1">
    <location>
        <begin position="1"/>
        <end position="21"/>
    </location>
</feature>
<feature type="chain" id="PRO_5003472642" description="RxLR effector protein" evidence="1">
    <location>
        <begin position="22"/>
        <end position="115"/>
    </location>
</feature>
<proteinExistence type="predicted"/>
<evidence type="ECO:0000313" key="2">
    <source>
        <dbReference type="EMBL" id="EGZ12330.1"/>
    </source>
</evidence>
<protein>
    <recommendedName>
        <fullName evidence="4">RxLR effector protein</fullName>
    </recommendedName>
</protein>
<name>G4ZW48_PHYSP</name>
<dbReference type="InParanoid" id="G4ZW48"/>
<dbReference type="GeneID" id="20642356"/>
<dbReference type="RefSeq" id="XP_009532663.1">
    <property type="nucleotide sequence ID" value="XM_009534368.1"/>
</dbReference>
<dbReference type="EMBL" id="JH159157">
    <property type="protein sequence ID" value="EGZ12330.1"/>
    <property type="molecule type" value="Genomic_DNA"/>
</dbReference>